<dbReference type="EMBL" id="CP021425">
    <property type="protein sequence ID" value="ARU58434.1"/>
    <property type="molecule type" value="Genomic_DNA"/>
</dbReference>
<dbReference type="GO" id="GO:0043565">
    <property type="term" value="F:sequence-specific DNA binding"/>
    <property type="evidence" value="ECO:0007669"/>
    <property type="project" value="InterPro"/>
</dbReference>
<feature type="domain" description="HTH araC/xylS-type" evidence="4">
    <location>
        <begin position="198"/>
        <end position="301"/>
    </location>
</feature>
<evidence type="ECO:0000313" key="5">
    <source>
        <dbReference type="EMBL" id="ARU58434.1"/>
    </source>
</evidence>
<sequence length="312" mass="35650">MLNIAILHCTRTPKSTLYGPQEILELASLQSGKATQIQLVSVDELHNLPVTEFNLVIVSALGMIRSRSFITELATAVHWLKDRYAQGAAIASICTGAFLLAETTLLDQRKASTHWLMAPHFRQWYPHVKLEIEHMVTRDGQLWCSGGAFAYQDLCLALVQEYFGHATAEQCARLLMLEPVRSNQQHFVDLQLYKLHTDEKILAVQHDLEQHWKTMPSIPDLAKRHALSERQLLRRFKAATGITPNVYQQRLRIEQAKKIFNDKPSCTVQEVAHQIGYEDVAYFRKLFKQQMNITPQAYRSQNSKTLSVIRGS</sequence>
<evidence type="ECO:0000313" key="6">
    <source>
        <dbReference type="Proteomes" id="UP000196027"/>
    </source>
</evidence>
<dbReference type="GO" id="GO:0003700">
    <property type="term" value="F:DNA-binding transcription factor activity"/>
    <property type="evidence" value="ECO:0007669"/>
    <property type="project" value="InterPro"/>
</dbReference>
<dbReference type="OrthoDB" id="9803764at2"/>
<keyword evidence="1" id="KW-0805">Transcription regulation</keyword>
<dbReference type="PROSITE" id="PS01124">
    <property type="entry name" value="HTH_ARAC_FAMILY_2"/>
    <property type="match status" value="1"/>
</dbReference>
<dbReference type="Gene3D" id="3.40.50.880">
    <property type="match status" value="1"/>
</dbReference>
<evidence type="ECO:0000256" key="2">
    <source>
        <dbReference type="ARBA" id="ARBA00023125"/>
    </source>
</evidence>
<dbReference type="PANTHER" id="PTHR43130:SF3">
    <property type="entry name" value="HTH-TYPE TRANSCRIPTIONAL REGULATOR RV1931C"/>
    <property type="match status" value="1"/>
</dbReference>
<dbReference type="PANTHER" id="PTHR43130">
    <property type="entry name" value="ARAC-FAMILY TRANSCRIPTIONAL REGULATOR"/>
    <property type="match status" value="1"/>
</dbReference>
<reference evidence="5 6" key="1">
    <citation type="submission" date="2017-05" db="EMBL/GenBank/DDBJ databases">
        <title>Genomic insights into alkan degradation activity of Oleiphilus messinensis.</title>
        <authorList>
            <person name="Kozyavkin S.A."/>
            <person name="Slesarev A.I."/>
            <person name="Golyshin P.N."/>
            <person name="Korzhenkov A."/>
            <person name="Golyshina O.N."/>
            <person name="Toshchakov S.V."/>
        </authorList>
    </citation>
    <scope>NUCLEOTIDE SEQUENCE [LARGE SCALE GENOMIC DNA]</scope>
    <source>
        <strain evidence="5 6">ME102</strain>
    </source>
</reference>
<dbReference type="Proteomes" id="UP000196027">
    <property type="component" value="Chromosome"/>
</dbReference>
<dbReference type="InterPro" id="IPR020449">
    <property type="entry name" value="Tscrpt_reg_AraC-type_HTH"/>
</dbReference>
<dbReference type="Pfam" id="PF12833">
    <property type="entry name" value="HTH_18"/>
    <property type="match status" value="1"/>
</dbReference>
<dbReference type="InterPro" id="IPR009057">
    <property type="entry name" value="Homeodomain-like_sf"/>
</dbReference>
<dbReference type="InterPro" id="IPR029062">
    <property type="entry name" value="Class_I_gatase-like"/>
</dbReference>
<dbReference type="InterPro" id="IPR052158">
    <property type="entry name" value="INH-QAR"/>
</dbReference>
<dbReference type="InterPro" id="IPR018060">
    <property type="entry name" value="HTH_AraC"/>
</dbReference>
<gene>
    <name evidence="5" type="ORF">OLMES_4438</name>
</gene>
<dbReference type="InterPro" id="IPR002818">
    <property type="entry name" value="DJ-1/PfpI"/>
</dbReference>
<evidence type="ECO:0000256" key="1">
    <source>
        <dbReference type="ARBA" id="ARBA00023015"/>
    </source>
</evidence>
<keyword evidence="6" id="KW-1185">Reference proteome</keyword>
<keyword evidence="2" id="KW-0238">DNA-binding</keyword>
<dbReference type="PRINTS" id="PR00032">
    <property type="entry name" value="HTHARAC"/>
</dbReference>
<dbReference type="Gene3D" id="1.10.10.60">
    <property type="entry name" value="Homeodomain-like"/>
    <property type="match status" value="2"/>
</dbReference>
<keyword evidence="3" id="KW-0804">Transcription</keyword>
<dbReference type="Pfam" id="PF01965">
    <property type="entry name" value="DJ-1_PfpI"/>
    <property type="match status" value="1"/>
</dbReference>
<accession>A0A1Y0IGB7</accession>
<dbReference type="KEGG" id="ome:OLMES_4438"/>
<dbReference type="RefSeq" id="WP_087463212.1">
    <property type="nucleotide sequence ID" value="NZ_CP021425.1"/>
</dbReference>
<dbReference type="SUPFAM" id="SSF52317">
    <property type="entry name" value="Class I glutamine amidotransferase-like"/>
    <property type="match status" value="1"/>
</dbReference>
<organism evidence="5 6">
    <name type="scientific">Oleiphilus messinensis</name>
    <dbReference type="NCBI Taxonomy" id="141451"/>
    <lineage>
        <taxon>Bacteria</taxon>
        <taxon>Pseudomonadati</taxon>
        <taxon>Pseudomonadota</taxon>
        <taxon>Gammaproteobacteria</taxon>
        <taxon>Oceanospirillales</taxon>
        <taxon>Oleiphilaceae</taxon>
        <taxon>Oleiphilus</taxon>
    </lineage>
</organism>
<evidence type="ECO:0000256" key="3">
    <source>
        <dbReference type="ARBA" id="ARBA00023163"/>
    </source>
</evidence>
<proteinExistence type="predicted"/>
<protein>
    <submittedName>
        <fullName evidence="5">Transcriptional regulator</fullName>
    </submittedName>
</protein>
<dbReference type="AlphaFoldDB" id="A0A1Y0IGB7"/>
<dbReference type="SUPFAM" id="SSF46689">
    <property type="entry name" value="Homeodomain-like"/>
    <property type="match status" value="2"/>
</dbReference>
<name>A0A1Y0IGB7_9GAMM</name>
<evidence type="ECO:0000259" key="4">
    <source>
        <dbReference type="PROSITE" id="PS01124"/>
    </source>
</evidence>
<dbReference type="SMART" id="SM00342">
    <property type="entry name" value="HTH_ARAC"/>
    <property type="match status" value="1"/>
</dbReference>